<dbReference type="InterPro" id="IPR013780">
    <property type="entry name" value="Glyco_hydro_b"/>
</dbReference>
<evidence type="ECO:0000256" key="5">
    <source>
        <dbReference type="ARBA" id="ARBA00022723"/>
    </source>
</evidence>
<feature type="domain" description="Glycosyl hydrolase family 13 catalytic" evidence="15">
    <location>
        <begin position="38"/>
        <end position="385"/>
    </location>
</feature>
<sequence>MKKIHFSVVFLLSFLFISETVWADSSPERQWQDETIYFLLVDRFNNGDSSNDFEVDLNDPKAYHGGDFQGVIDRLDYLKDLGFTALWLAPIFDNSEKGYHGYWIRDFYNTEEHFGTIDDFKKLVDEAHKRDMKIILDFVVNHTSPDHPWVTDPNKTDWFHERKEIIDWSDREQLENGWIYGLPDLAQENPEVKNYFIDVAKWWIAETDIDGYRLDTVKHVPIDFWQEFSKEVKSVKNDFYLLGEVLEYDPNEINRYFEAGIDGFVDYPLYDRMRTAFSTPGNLSRVIDLLEYNEQLYEHPDLMGQFIDNHDTQRFTREILSKEEVPEKRWKTALTFMYTTPGIPIVYYGSEIALDGGNDPDNRRMMSFDDQSELINYISKLGEIRNQHLSVTRGDVDFLYHSNGMLIYKREYDGETTVIALNNTTDEQTVSIDEQEFGKDKQLTDLIGNGDNIRVKDGTYTFSLERETSVIYVLEEKQNRSGSVLIFVSTIFLLIATIVLFFLLQRRRRTQT</sequence>
<dbReference type="GO" id="GO:0005509">
    <property type="term" value="F:calcium ion binding"/>
    <property type="evidence" value="ECO:0007669"/>
    <property type="project" value="InterPro"/>
</dbReference>
<dbReference type="SMART" id="SM00642">
    <property type="entry name" value="Aamy"/>
    <property type="match status" value="1"/>
</dbReference>
<evidence type="ECO:0000256" key="3">
    <source>
        <dbReference type="ARBA" id="ARBA00008061"/>
    </source>
</evidence>
<dbReference type="SUPFAM" id="SSF51445">
    <property type="entry name" value="(Trans)glycosidases"/>
    <property type="match status" value="1"/>
</dbReference>
<dbReference type="PANTHER" id="PTHR10357">
    <property type="entry name" value="ALPHA-AMYLASE FAMILY MEMBER"/>
    <property type="match status" value="1"/>
</dbReference>
<dbReference type="GO" id="GO:0004556">
    <property type="term" value="F:alpha-amylase activity"/>
    <property type="evidence" value="ECO:0007669"/>
    <property type="project" value="UniProtKB-UniRule"/>
</dbReference>
<keyword evidence="7 12" id="KW-0378">Hydrolase</keyword>
<evidence type="ECO:0000313" key="16">
    <source>
        <dbReference type="EMBL" id="WAA08680.1"/>
    </source>
</evidence>
<evidence type="ECO:0000259" key="15">
    <source>
        <dbReference type="SMART" id="SM00642"/>
    </source>
</evidence>
<evidence type="ECO:0000256" key="12">
    <source>
        <dbReference type="RuleBase" id="RU361134"/>
    </source>
</evidence>
<keyword evidence="10 12" id="KW-0326">Glycosidase</keyword>
<dbReference type="EMBL" id="CP106878">
    <property type="protein sequence ID" value="WAA08680.1"/>
    <property type="molecule type" value="Genomic_DNA"/>
</dbReference>
<accession>A0A9E8LSB0</accession>
<proteinExistence type="inferred from homology"/>
<dbReference type="InterPro" id="IPR013777">
    <property type="entry name" value="A-amylase-like"/>
</dbReference>
<dbReference type="SUPFAM" id="SSF51011">
    <property type="entry name" value="Glycosyl hydrolase domain"/>
    <property type="match status" value="1"/>
</dbReference>
<feature type="signal peptide" evidence="14">
    <location>
        <begin position="1"/>
        <end position="23"/>
    </location>
</feature>
<dbReference type="EC" id="3.2.1.1" evidence="4 12"/>
<comment type="cofactor">
    <cofactor evidence="2">
        <name>Ca(2+)</name>
        <dbReference type="ChEBI" id="CHEBI:29108"/>
    </cofactor>
</comment>
<evidence type="ECO:0000256" key="11">
    <source>
        <dbReference type="RuleBase" id="RU003615"/>
    </source>
</evidence>
<dbReference type="InterPro" id="IPR017853">
    <property type="entry name" value="GH"/>
</dbReference>
<keyword evidence="8" id="KW-0106">Calcium</keyword>
<evidence type="ECO:0000256" key="10">
    <source>
        <dbReference type="ARBA" id="ARBA00023295"/>
    </source>
</evidence>
<dbReference type="RefSeq" id="WP_275416461.1">
    <property type="nucleotide sequence ID" value="NZ_CP106878.1"/>
</dbReference>
<keyword evidence="5" id="KW-0479">Metal-binding</keyword>
<evidence type="ECO:0000313" key="17">
    <source>
        <dbReference type="Proteomes" id="UP001164718"/>
    </source>
</evidence>
<keyword evidence="13" id="KW-0812">Transmembrane</keyword>
<dbReference type="Gene3D" id="2.60.40.1180">
    <property type="entry name" value="Golgi alpha-mannosidase II"/>
    <property type="match status" value="1"/>
</dbReference>
<evidence type="ECO:0000256" key="8">
    <source>
        <dbReference type="ARBA" id="ARBA00022837"/>
    </source>
</evidence>
<dbReference type="Pfam" id="PF00128">
    <property type="entry name" value="Alpha-amylase"/>
    <property type="match status" value="1"/>
</dbReference>
<feature type="chain" id="PRO_5039661585" description="Alpha-amylase" evidence="14">
    <location>
        <begin position="24"/>
        <end position="512"/>
    </location>
</feature>
<dbReference type="Proteomes" id="UP001164718">
    <property type="component" value="Chromosome"/>
</dbReference>
<dbReference type="PIRSF" id="PIRSF001024">
    <property type="entry name" value="Alph-amyl_fung"/>
    <property type="match status" value="1"/>
</dbReference>
<keyword evidence="6 14" id="KW-0732">Signal</keyword>
<evidence type="ECO:0000256" key="7">
    <source>
        <dbReference type="ARBA" id="ARBA00022801"/>
    </source>
</evidence>
<organism evidence="16 17">
    <name type="scientific">Fervidibacillus albus</name>
    <dbReference type="NCBI Taxonomy" id="2980026"/>
    <lineage>
        <taxon>Bacteria</taxon>
        <taxon>Bacillati</taxon>
        <taxon>Bacillota</taxon>
        <taxon>Bacilli</taxon>
        <taxon>Bacillales</taxon>
        <taxon>Bacillaceae</taxon>
        <taxon>Fervidibacillus</taxon>
    </lineage>
</organism>
<gene>
    <name evidence="16" type="ORF">OE104_08475</name>
</gene>
<dbReference type="InterPro" id="IPR006047">
    <property type="entry name" value="GH13_cat_dom"/>
</dbReference>
<dbReference type="PRINTS" id="PR00110">
    <property type="entry name" value="ALPHAAMYLASE"/>
</dbReference>
<evidence type="ECO:0000256" key="14">
    <source>
        <dbReference type="SAM" id="SignalP"/>
    </source>
</evidence>
<keyword evidence="13" id="KW-0472">Membrane</keyword>
<keyword evidence="9 12" id="KW-0119">Carbohydrate metabolism</keyword>
<dbReference type="AlphaFoldDB" id="A0A9E8LSB0"/>
<feature type="transmembrane region" description="Helical" evidence="13">
    <location>
        <begin position="484"/>
        <end position="504"/>
    </location>
</feature>
<evidence type="ECO:0000256" key="9">
    <source>
        <dbReference type="ARBA" id="ARBA00023277"/>
    </source>
</evidence>
<dbReference type="KEGG" id="faf:OE104_08475"/>
<name>A0A9E8LSB0_9BACI</name>
<evidence type="ECO:0000256" key="1">
    <source>
        <dbReference type="ARBA" id="ARBA00000548"/>
    </source>
</evidence>
<protein>
    <recommendedName>
        <fullName evidence="4 12">Alpha-amylase</fullName>
        <ecNumber evidence="4 12">3.2.1.1</ecNumber>
    </recommendedName>
</protein>
<evidence type="ECO:0000256" key="13">
    <source>
        <dbReference type="SAM" id="Phobius"/>
    </source>
</evidence>
<evidence type="ECO:0000256" key="6">
    <source>
        <dbReference type="ARBA" id="ARBA00022729"/>
    </source>
</evidence>
<keyword evidence="17" id="KW-1185">Reference proteome</keyword>
<evidence type="ECO:0000256" key="4">
    <source>
        <dbReference type="ARBA" id="ARBA00012595"/>
    </source>
</evidence>
<evidence type="ECO:0000256" key="2">
    <source>
        <dbReference type="ARBA" id="ARBA00001913"/>
    </source>
</evidence>
<comment type="catalytic activity">
    <reaction evidence="1 12">
        <text>Endohydrolysis of (1-&gt;4)-alpha-D-glucosidic linkages in polysaccharides containing three or more (1-&gt;4)-alpha-linked D-glucose units.</text>
        <dbReference type="EC" id="3.2.1.1"/>
    </reaction>
</comment>
<comment type="similarity">
    <text evidence="3 11">Belongs to the glycosyl hydrolase 13 family.</text>
</comment>
<dbReference type="CDD" id="cd11339">
    <property type="entry name" value="AmyAc_bac_CMD_like_2"/>
    <property type="match status" value="1"/>
</dbReference>
<keyword evidence="13" id="KW-1133">Transmembrane helix</keyword>
<dbReference type="Gene3D" id="3.20.20.80">
    <property type="entry name" value="Glycosidases"/>
    <property type="match status" value="1"/>
</dbReference>
<dbReference type="PANTHER" id="PTHR10357:SF215">
    <property type="entry name" value="ALPHA-AMYLASE 1"/>
    <property type="match status" value="1"/>
</dbReference>
<dbReference type="InterPro" id="IPR006046">
    <property type="entry name" value="Alpha_amylase"/>
</dbReference>
<dbReference type="GO" id="GO:0005975">
    <property type="term" value="P:carbohydrate metabolic process"/>
    <property type="evidence" value="ECO:0007669"/>
    <property type="project" value="InterPro"/>
</dbReference>
<reference evidence="16" key="1">
    <citation type="submission" date="2022-09" db="EMBL/GenBank/DDBJ databases">
        <title>Complete Genomes of Fervidibacillus albus and Fervidibacillus halotolerans isolated from tidal flat sediments.</title>
        <authorList>
            <person name="Kwon K.K."/>
            <person name="Yang S.-H."/>
            <person name="Park M.J."/>
            <person name="Oh H.-M."/>
        </authorList>
    </citation>
    <scope>NUCLEOTIDE SEQUENCE</scope>
    <source>
        <strain evidence="16">MEBiC13591</strain>
    </source>
</reference>